<dbReference type="EMBL" id="JAIFZO010000002">
    <property type="protein sequence ID" value="MCX4232818.1"/>
    <property type="molecule type" value="Genomic_DNA"/>
</dbReference>
<accession>A0ABT3UZE0</accession>
<dbReference type="RefSeq" id="WP_267025825.1">
    <property type="nucleotide sequence ID" value="NZ_JAIFZO010000002.1"/>
</dbReference>
<evidence type="ECO:0000313" key="1">
    <source>
        <dbReference type="EMBL" id="MCX4232818.1"/>
    </source>
</evidence>
<proteinExistence type="predicted"/>
<dbReference type="Proteomes" id="UP001165590">
    <property type="component" value="Unassembled WGS sequence"/>
</dbReference>
<sequence length="145" mass="16090">MAANPSAHKPQAVIAEEAVRAYEMQLSGMSVRRIAKELHIAIGTVDKRIKTAIAAVIVPTVEELRTREGDRLLYLLDRLQPAVDRGDVGAIKTAARLSESYRKLFGLNAPEQHTVQLHEVTQIDLGVQEMIRDARARAQLNAERT</sequence>
<gene>
    <name evidence="1" type="ORF">K3769_08520</name>
</gene>
<reference evidence="1" key="1">
    <citation type="journal article" date="2022" name="bioRxiv">
        <title>Discovery and biosynthetic assessment of Streptomyces ortus sp nov. isolated from a deep-sea sponge.</title>
        <authorList>
            <person name="Williams S.E."/>
        </authorList>
    </citation>
    <scope>NUCLEOTIDE SEQUENCE</scope>
    <source>
        <strain evidence="1">A15ISP2-DRY2</strain>
    </source>
</reference>
<name>A0ABT3UZE0_9ACTN</name>
<evidence type="ECO:0000313" key="2">
    <source>
        <dbReference type="Proteomes" id="UP001165590"/>
    </source>
</evidence>
<keyword evidence="2" id="KW-1185">Reference proteome</keyword>
<comment type="caution">
    <text evidence="1">The sequence shown here is derived from an EMBL/GenBank/DDBJ whole genome shotgun (WGS) entry which is preliminary data.</text>
</comment>
<evidence type="ECO:0008006" key="3">
    <source>
        <dbReference type="Google" id="ProtNLM"/>
    </source>
</evidence>
<organism evidence="1 2">
    <name type="scientific">Streptomyces ortus</name>
    <dbReference type="NCBI Taxonomy" id="2867268"/>
    <lineage>
        <taxon>Bacteria</taxon>
        <taxon>Bacillati</taxon>
        <taxon>Actinomycetota</taxon>
        <taxon>Actinomycetes</taxon>
        <taxon>Kitasatosporales</taxon>
        <taxon>Streptomycetaceae</taxon>
        <taxon>Streptomyces</taxon>
    </lineage>
</organism>
<protein>
    <recommendedName>
        <fullName evidence="3">Helix-turn-helix domain-containing protein</fullName>
    </recommendedName>
</protein>